<evidence type="ECO:0000313" key="1">
    <source>
        <dbReference type="EMBL" id="SHG38262.1"/>
    </source>
</evidence>
<accession>A0A1M5JCH7</accession>
<sequence>MVQAVSKARQYVKVKFKLQRKGFALHSARHTFKGFIDDLRALSERSRRVVMGCQCDRHVRRLWTKVDHRGAG</sequence>
<reference evidence="1 2" key="1">
    <citation type="submission" date="2016-11" db="EMBL/GenBank/DDBJ databases">
        <authorList>
            <person name="Jaros S."/>
            <person name="Januszkiewicz K."/>
            <person name="Wedrychowicz H."/>
        </authorList>
    </citation>
    <scope>NUCLEOTIDE SEQUENCE [LARGE SCALE GENOMIC DNA]</scope>
    <source>
        <strain evidence="1 2">GAS138</strain>
    </source>
</reference>
<proteinExistence type="predicted"/>
<gene>
    <name evidence="1" type="ORF">SAMN05443248_1351</name>
</gene>
<dbReference type="Proteomes" id="UP000189796">
    <property type="component" value="Chromosome I"/>
</dbReference>
<protein>
    <submittedName>
        <fullName evidence="1">Uncharacterized protein</fullName>
    </submittedName>
</protein>
<dbReference type="AlphaFoldDB" id="A0A1M5JCH7"/>
<name>A0A1M5JCH7_9BRAD</name>
<organism evidence="1 2">
    <name type="scientific">Bradyrhizobium erythrophlei</name>
    <dbReference type="NCBI Taxonomy" id="1437360"/>
    <lineage>
        <taxon>Bacteria</taxon>
        <taxon>Pseudomonadati</taxon>
        <taxon>Pseudomonadota</taxon>
        <taxon>Alphaproteobacteria</taxon>
        <taxon>Hyphomicrobiales</taxon>
        <taxon>Nitrobacteraceae</taxon>
        <taxon>Bradyrhizobium</taxon>
    </lineage>
</organism>
<evidence type="ECO:0000313" key="2">
    <source>
        <dbReference type="Proteomes" id="UP000189796"/>
    </source>
</evidence>
<dbReference type="EMBL" id="LT670817">
    <property type="protein sequence ID" value="SHG38262.1"/>
    <property type="molecule type" value="Genomic_DNA"/>
</dbReference>